<dbReference type="Proteomes" id="UP000054097">
    <property type="component" value="Unassembled WGS sequence"/>
</dbReference>
<reference evidence="3" key="2">
    <citation type="submission" date="2015-01" db="EMBL/GenBank/DDBJ databases">
        <title>Evolutionary Origins and Diversification of the Mycorrhizal Mutualists.</title>
        <authorList>
            <consortium name="DOE Joint Genome Institute"/>
            <consortium name="Mycorrhizal Genomics Consortium"/>
            <person name="Kohler A."/>
            <person name="Kuo A."/>
            <person name="Nagy L.G."/>
            <person name="Floudas D."/>
            <person name="Copeland A."/>
            <person name="Barry K.W."/>
            <person name="Cichocki N."/>
            <person name="Veneault-Fourrey C."/>
            <person name="LaButti K."/>
            <person name="Lindquist E.A."/>
            <person name="Lipzen A."/>
            <person name="Lundell T."/>
            <person name="Morin E."/>
            <person name="Murat C."/>
            <person name="Riley R."/>
            <person name="Ohm R."/>
            <person name="Sun H."/>
            <person name="Tunlid A."/>
            <person name="Henrissat B."/>
            <person name="Grigoriev I.V."/>
            <person name="Hibbett D.S."/>
            <person name="Martin F."/>
        </authorList>
    </citation>
    <scope>NUCLEOTIDE SEQUENCE [LARGE SCALE GENOMIC DNA]</scope>
    <source>
        <strain evidence="3">MAFF 305830</strain>
    </source>
</reference>
<dbReference type="STRING" id="933852.A0A0C3A4H1"/>
<evidence type="ECO:0000313" key="3">
    <source>
        <dbReference type="Proteomes" id="UP000054097"/>
    </source>
</evidence>
<reference evidence="2 3" key="1">
    <citation type="submission" date="2014-04" db="EMBL/GenBank/DDBJ databases">
        <authorList>
            <consortium name="DOE Joint Genome Institute"/>
            <person name="Kuo A."/>
            <person name="Zuccaro A."/>
            <person name="Kohler A."/>
            <person name="Nagy L.G."/>
            <person name="Floudas D."/>
            <person name="Copeland A."/>
            <person name="Barry K.W."/>
            <person name="Cichocki N."/>
            <person name="Veneault-Fourrey C."/>
            <person name="LaButti K."/>
            <person name="Lindquist E.A."/>
            <person name="Lipzen A."/>
            <person name="Lundell T."/>
            <person name="Morin E."/>
            <person name="Murat C."/>
            <person name="Sun H."/>
            <person name="Tunlid A."/>
            <person name="Henrissat B."/>
            <person name="Grigoriev I.V."/>
            <person name="Hibbett D.S."/>
            <person name="Martin F."/>
            <person name="Nordberg H.P."/>
            <person name="Cantor M.N."/>
            <person name="Hua S.X."/>
        </authorList>
    </citation>
    <scope>NUCLEOTIDE SEQUENCE [LARGE SCALE GENOMIC DNA]</scope>
    <source>
        <strain evidence="2 3">MAFF 305830</strain>
    </source>
</reference>
<dbReference type="Pfam" id="PF13519">
    <property type="entry name" value="VWA_2"/>
    <property type="match status" value="1"/>
</dbReference>
<protein>
    <recommendedName>
        <fullName evidence="1">VWFA domain-containing protein</fullName>
    </recommendedName>
</protein>
<evidence type="ECO:0000313" key="2">
    <source>
        <dbReference type="EMBL" id="KIM19570.1"/>
    </source>
</evidence>
<sequence length="240" mass="26294">MRRSFHIFFALDRSGSMRIDDAHPLANTPVTQQIAMHADNRFGAALSSIYSFWLAREGSQRPGLNPSHRDAYTVVAFDHDAAVVCSNDVGSKAEELLRMLPRDATEDGGTNFTQTLRLLQQELETTWTTERYPVVIFLSDGDCQFEEEAAYDLCRAAVRLGKPLAFHAVAFGGEGGSSRFLQRMTAIAHDIYETAPPDPLVPAGTNPCAFSAALDTVQLAKTYLSIADSLGNPRAALRRA</sequence>
<dbReference type="InterPro" id="IPR036465">
    <property type="entry name" value="vWFA_dom_sf"/>
</dbReference>
<organism evidence="2 3">
    <name type="scientific">Serendipita vermifera MAFF 305830</name>
    <dbReference type="NCBI Taxonomy" id="933852"/>
    <lineage>
        <taxon>Eukaryota</taxon>
        <taxon>Fungi</taxon>
        <taxon>Dikarya</taxon>
        <taxon>Basidiomycota</taxon>
        <taxon>Agaricomycotina</taxon>
        <taxon>Agaricomycetes</taxon>
        <taxon>Sebacinales</taxon>
        <taxon>Serendipitaceae</taxon>
        <taxon>Serendipita</taxon>
    </lineage>
</organism>
<proteinExistence type="predicted"/>
<dbReference type="EMBL" id="KN824620">
    <property type="protein sequence ID" value="KIM19570.1"/>
    <property type="molecule type" value="Genomic_DNA"/>
</dbReference>
<dbReference type="HOGENOM" id="CLU_044503_1_0_1"/>
<dbReference type="Gene3D" id="3.40.50.410">
    <property type="entry name" value="von Willebrand factor, type A domain"/>
    <property type="match status" value="1"/>
</dbReference>
<gene>
    <name evidence="2" type="ORF">M408DRAFT_203176</name>
</gene>
<dbReference type="CDD" id="cd00198">
    <property type="entry name" value="vWFA"/>
    <property type="match status" value="1"/>
</dbReference>
<dbReference type="OrthoDB" id="2343366at2759"/>
<dbReference type="SUPFAM" id="SSF53300">
    <property type="entry name" value="vWA-like"/>
    <property type="match status" value="1"/>
</dbReference>
<dbReference type="InterPro" id="IPR002035">
    <property type="entry name" value="VWF_A"/>
</dbReference>
<keyword evidence="3" id="KW-1185">Reference proteome</keyword>
<dbReference type="SMART" id="SM00327">
    <property type="entry name" value="VWA"/>
    <property type="match status" value="1"/>
</dbReference>
<accession>A0A0C3A4H1</accession>
<evidence type="ECO:0000259" key="1">
    <source>
        <dbReference type="SMART" id="SM00327"/>
    </source>
</evidence>
<name>A0A0C3A4H1_SERVB</name>
<dbReference type="AlphaFoldDB" id="A0A0C3A4H1"/>
<feature type="domain" description="VWFA" evidence="1">
    <location>
        <begin position="4"/>
        <end position="207"/>
    </location>
</feature>